<gene>
    <name evidence="2" type="ORF">SAMN05216276_1002262</name>
</gene>
<proteinExistence type="predicted"/>
<reference evidence="2 3" key="1">
    <citation type="submission" date="2017-06" db="EMBL/GenBank/DDBJ databases">
        <authorList>
            <person name="Kim H.J."/>
            <person name="Triplett B.A."/>
        </authorList>
    </citation>
    <scope>NUCLEOTIDE SEQUENCE [LARGE SCALE GENOMIC DNA]</scope>
    <source>
        <strain evidence="2 3">CGMCC 4.2132</strain>
    </source>
</reference>
<keyword evidence="3" id="KW-1185">Reference proteome</keyword>
<dbReference type="PROSITE" id="PS51318">
    <property type="entry name" value="TAT"/>
    <property type="match status" value="1"/>
</dbReference>
<protein>
    <submittedName>
        <fullName evidence="2">Glyoxylase, beta-lactamase superfamily II</fullName>
    </submittedName>
</protein>
<evidence type="ECO:0000313" key="2">
    <source>
        <dbReference type="EMBL" id="SNS01084.1"/>
    </source>
</evidence>
<dbReference type="RefSeq" id="WP_218825100.1">
    <property type="nucleotide sequence ID" value="NZ_FZOD01000002.1"/>
</dbReference>
<dbReference type="AlphaFoldDB" id="A0A239B1G0"/>
<dbReference type="InterPro" id="IPR050855">
    <property type="entry name" value="NDM-1-like"/>
</dbReference>
<feature type="domain" description="Metallo-beta-lactamase" evidence="1">
    <location>
        <begin position="80"/>
        <end position="253"/>
    </location>
</feature>
<dbReference type="EMBL" id="FZOD01000002">
    <property type="protein sequence ID" value="SNS01084.1"/>
    <property type="molecule type" value="Genomic_DNA"/>
</dbReference>
<dbReference type="InterPro" id="IPR006311">
    <property type="entry name" value="TAT_signal"/>
</dbReference>
<dbReference type="Proteomes" id="UP000198282">
    <property type="component" value="Unassembled WGS sequence"/>
</dbReference>
<name>A0A239B1G0_9ACTN</name>
<dbReference type="SMART" id="SM00849">
    <property type="entry name" value="Lactamase_B"/>
    <property type="match status" value="1"/>
</dbReference>
<dbReference type="PANTHER" id="PTHR42951:SF4">
    <property type="entry name" value="ACYL-COENZYME A THIOESTERASE MBLAC2"/>
    <property type="match status" value="1"/>
</dbReference>
<organism evidence="2 3">
    <name type="scientific">Streptosporangium subroseum</name>
    <dbReference type="NCBI Taxonomy" id="106412"/>
    <lineage>
        <taxon>Bacteria</taxon>
        <taxon>Bacillati</taxon>
        <taxon>Actinomycetota</taxon>
        <taxon>Actinomycetes</taxon>
        <taxon>Streptosporangiales</taxon>
        <taxon>Streptosporangiaceae</taxon>
        <taxon>Streptosporangium</taxon>
    </lineage>
</organism>
<dbReference type="InterPro" id="IPR001279">
    <property type="entry name" value="Metallo-B-lactamas"/>
</dbReference>
<dbReference type="InterPro" id="IPR036866">
    <property type="entry name" value="RibonucZ/Hydroxyglut_hydro"/>
</dbReference>
<dbReference type="CDD" id="cd16276">
    <property type="entry name" value="metallo-hydrolase-like_MBL-fold"/>
    <property type="match status" value="1"/>
</dbReference>
<evidence type="ECO:0000313" key="3">
    <source>
        <dbReference type="Proteomes" id="UP000198282"/>
    </source>
</evidence>
<dbReference type="Gene3D" id="3.60.15.10">
    <property type="entry name" value="Ribonuclease Z/Hydroxyacylglutathione hydrolase-like"/>
    <property type="match status" value="1"/>
</dbReference>
<sequence>MSASDHSSSRRSFLARTAAVMAVPSIAALAGGILAEPAAAETTLPDYAPVPPSALGPTLNEQGYYVGRVERNLYWVTDGTYQAAFLTTHDGVVLFDAPPTIGHNLQRAIDQIAAANGVSNKVTHLVYSHHHADHLGASSLFGRNVVRIGHAETRRLLLRDNDPARPAPDVTFKDDYMLRVGGQRIKLAWHGTNHSPDNIYIHLPDHDTLMLVDVALPGWVPIYNLNLSEDIPGFMAAPATALSYPWKHYIAGHLGRLGNRKDVILHQQYVTDIAESARTALATVDPTPYFAKYGANAWAAVKTYLDAVTDYAAAPVVAKYTGVLAAADVFTASSTLVILESIRLDLGFGSQIHP</sequence>
<accession>A0A239B1G0</accession>
<dbReference type="Pfam" id="PF00753">
    <property type="entry name" value="Lactamase_B"/>
    <property type="match status" value="1"/>
</dbReference>
<dbReference type="PANTHER" id="PTHR42951">
    <property type="entry name" value="METALLO-BETA-LACTAMASE DOMAIN-CONTAINING"/>
    <property type="match status" value="1"/>
</dbReference>
<evidence type="ECO:0000259" key="1">
    <source>
        <dbReference type="SMART" id="SM00849"/>
    </source>
</evidence>
<dbReference type="SUPFAM" id="SSF56281">
    <property type="entry name" value="Metallo-hydrolase/oxidoreductase"/>
    <property type="match status" value="1"/>
</dbReference>